<evidence type="ECO:0000256" key="1">
    <source>
        <dbReference type="ARBA" id="ARBA00001946"/>
    </source>
</evidence>
<comment type="subcellular location">
    <subcellularLocation>
        <location evidence="2">Endoplasmic reticulum membrane</location>
        <topology evidence="2">Multi-pass membrane protein</topology>
    </subcellularLocation>
</comment>
<feature type="transmembrane region" description="Helical" evidence="19">
    <location>
        <begin position="60"/>
        <end position="85"/>
    </location>
</feature>
<dbReference type="CDD" id="cd06855">
    <property type="entry name" value="GT_GPT_euk"/>
    <property type="match status" value="1"/>
</dbReference>
<dbReference type="OrthoDB" id="10262326at2759"/>
<dbReference type="Proteomes" id="UP000664859">
    <property type="component" value="Unassembled WGS sequence"/>
</dbReference>
<evidence type="ECO:0000256" key="11">
    <source>
        <dbReference type="ARBA" id="ARBA00022824"/>
    </source>
</evidence>
<feature type="transmembrane region" description="Helical" evidence="19">
    <location>
        <begin position="146"/>
        <end position="162"/>
    </location>
</feature>
<feature type="transmembrane region" description="Helical" evidence="19">
    <location>
        <begin position="29"/>
        <end position="48"/>
    </location>
</feature>
<feature type="non-terminal residue" evidence="20">
    <location>
        <position position="1"/>
    </location>
</feature>
<evidence type="ECO:0000256" key="15">
    <source>
        <dbReference type="ARBA" id="ARBA00029567"/>
    </source>
</evidence>
<evidence type="ECO:0000256" key="10">
    <source>
        <dbReference type="ARBA" id="ARBA00022723"/>
    </source>
</evidence>
<feature type="transmembrane region" description="Helical" evidence="19">
    <location>
        <begin position="451"/>
        <end position="474"/>
    </location>
</feature>
<evidence type="ECO:0000313" key="20">
    <source>
        <dbReference type="EMBL" id="KAG5185568.1"/>
    </source>
</evidence>
<feature type="transmembrane region" description="Helical" evidence="19">
    <location>
        <begin position="237"/>
        <end position="258"/>
    </location>
</feature>
<evidence type="ECO:0000256" key="3">
    <source>
        <dbReference type="ARBA" id="ARBA00004922"/>
    </source>
</evidence>
<evidence type="ECO:0000313" key="21">
    <source>
        <dbReference type="Proteomes" id="UP000664859"/>
    </source>
</evidence>
<evidence type="ECO:0000256" key="4">
    <source>
        <dbReference type="ARBA" id="ARBA00009317"/>
    </source>
</evidence>
<keyword evidence="21" id="KW-1185">Reference proteome</keyword>
<dbReference type="GO" id="GO:0005789">
    <property type="term" value="C:endoplasmic reticulum membrane"/>
    <property type="evidence" value="ECO:0007669"/>
    <property type="project" value="UniProtKB-SubCell"/>
</dbReference>
<evidence type="ECO:0000256" key="9">
    <source>
        <dbReference type="ARBA" id="ARBA00022692"/>
    </source>
</evidence>
<evidence type="ECO:0000256" key="14">
    <source>
        <dbReference type="ARBA" id="ARBA00023136"/>
    </source>
</evidence>
<dbReference type="GO" id="GO:0006488">
    <property type="term" value="P:dolichol-linked oligosaccharide biosynthetic process"/>
    <property type="evidence" value="ECO:0007669"/>
    <property type="project" value="InterPro"/>
</dbReference>
<keyword evidence="9 19" id="KW-0812">Transmembrane</keyword>
<keyword evidence="14 19" id="KW-0472">Membrane</keyword>
<accession>A0A835ZAX3</accession>
<keyword evidence="11" id="KW-0256">Endoplasmic reticulum</keyword>
<dbReference type="AlphaFoldDB" id="A0A835ZAX3"/>
<dbReference type="InterPro" id="IPR033895">
    <property type="entry name" value="GPT"/>
</dbReference>
<evidence type="ECO:0000256" key="5">
    <source>
        <dbReference type="ARBA" id="ARBA00013225"/>
    </source>
</evidence>
<feature type="transmembrane region" description="Helical" evidence="19">
    <location>
        <begin position="316"/>
        <end position="335"/>
    </location>
</feature>
<feature type="transmembrane region" description="Helical" evidence="19">
    <location>
        <begin position="270"/>
        <end position="289"/>
    </location>
</feature>
<organism evidence="20 21">
    <name type="scientific">Tribonema minus</name>
    <dbReference type="NCBI Taxonomy" id="303371"/>
    <lineage>
        <taxon>Eukaryota</taxon>
        <taxon>Sar</taxon>
        <taxon>Stramenopiles</taxon>
        <taxon>Ochrophyta</taxon>
        <taxon>PX clade</taxon>
        <taxon>Xanthophyceae</taxon>
        <taxon>Tribonematales</taxon>
        <taxon>Tribonemataceae</taxon>
        <taxon>Tribonema</taxon>
    </lineage>
</organism>
<comment type="catalytic activity">
    <reaction evidence="18">
        <text>a di-trans,poly-cis-dolichyl phosphate + UDP-N-acetyl-alpha-D-glucosamine = an N-acetyl-alpha-D-glucosaminyl-diphospho-di-trans,poly-cis-dolichol + UMP</text>
        <dbReference type="Rhea" id="RHEA:13289"/>
        <dbReference type="Rhea" id="RHEA-COMP:19498"/>
        <dbReference type="Rhea" id="RHEA-COMP:19507"/>
        <dbReference type="ChEBI" id="CHEBI:57683"/>
        <dbReference type="ChEBI" id="CHEBI:57705"/>
        <dbReference type="ChEBI" id="CHEBI:57865"/>
        <dbReference type="ChEBI" id="CHEBI:58427"/>
        <dbReference type="EC" id="2.7.8.15"/>
    </reaction>
    <physiologicalReaction direction="left-to-right" evidence="18">
        <dbReference type="Rhea" id="RHEA:13290"/>
    </physiologicalReaction>
</comment>
<name>A0A835ZAX3_9STRA</name>
<gene>
    <name evidence="20" type="ORF">JKP88DRAFT_311739</name>
</gene>
<dbReference type="EC" id="2.7.8.15" evidence="5"/>
<dbReference type="UniPathway" id="UPA00378"/>
<sequence>MQQHVKHATGPQIPLDDGTLLLPRARRKFLAVLPLVPAIWVAWPHLVHDPVSRSSLFQQLVASLCLAVLGFVGTVALIPRFVPYLAKRGLVGKDLCKKGMAGGDVIIPEAAGVIPGTVFLVCIIFLQLTFRRLTSFCWFPMQMVDFHSALLSVCFMVLLGFADDVLDLPWRTKLFLPTIATLPLLCAYRGSTSVLVPPLLTPLLYHSTGGGTMAEEATALGGVLEALFEVRLPNGSGAVLVNFGVLYMLYMGLLAVFCTNAINIYAGINGLEAGQCLIIACAILTHNLVELAGHRTAVLTNDVVEPAEQWTVGNHVFSAQLMMPFVGTTLGLLWYNWYPSLVFVGDTYCYFAGMTFAVAGIHGHFSKTLVLMFIPQWINFFLSVPQLFKLVPCPRHRLPRVDPATGLLHPSTVECKWLSNSCLATGEEGHIMNLTLINMVLHICGPMQEEVLCTVLLVLQVVGCVCGFVVRYHFANLVYK</sequence>
<feature type="transmembrane region" description="Helical" evidence="19">
    <location>
        <begin position="174"/>
        <end position="196"/>
    </location>
</feature>
<feature type="transmembrane region" description="Helical" evidence="19">
    <location>
        <begin position="106"/>
        <end position="126"/>
    </location>
</feature>
<dbReference type="EMBL" id="JAFCMP010000126">
    <property type="protein sequence ID" value="KAG5185568.1"/>
    <property type="molecule type" value="Genomic_DNA"/>
</dbReference>
<evidence type="ECO:0000256" key="7">
    <source>
        <dbReference type="ARBA" id="ARBA00022676"/>
    </source>
</evidence>
<comment type="similarity">
    <text evidence="4">Belongs to the glycosyltransferase 4 family.</text>
</comment>
<evidence type="ECO:0000256" key="2">
    <source>
        <dbReference type="ARBA" id="ARBA00004477"/>
    </source>
</evidence>
<keyword evidence="12" id="KW-0460">Magnesium</keyword>
<dbReference type="PANTHER" id="PTHR10571:SF0">
    <property type="entry name" value="UDP-N-ACETYLGLUCOSAMINE--DOLICHYL-PHOSPHATE N-ACETYLGLUCOSAMINEPHOSPHOTRANSFERASE"/>
    <property type="match status" value="1"/>
</dbReference>
<dbReference type="Pfam" id="PF00953">
    <property type="entry name" value="Glycos_transf_4"/>
    <property type="match status" value="1"/>
</dbReference>
<comment type="pathway">
    <text evidence="3">Protein modification; protein glycosylation.</text>
</comment>
<protein>
    <recommendedName>
        <fullName evidence="6">UDP-N-acetylglucosamine--dolichyl-phosphate N-acetylglucosaminephosphotransferase</fullName>
        <ecNumber evidence="5">2.7.8.15</ecNumber>
    </recommendedName>
    <alternativeName>
        <fullName evidence="15">GlcNAc-1-P transferase</fullName>
    </alternativeName>
    <alternativeName>
        <fullName evidence="16">N-acetylglucosamine-1-phosphate transferase</fullName>
    </alternativeName>
</protein>
<keyword evidence="10" id="KW-0479">Metal-binding</keyword>
<evidence type="ECO:0000256" key="8">
    <source>
        <dbReference type="ARBA" id="ARBA00022679"/>
    </source>
</evidence>
<dbReference type="GO" id="GO:0016757">
    <property type="term" value="F:glycosyltransferase activity"/>
    <property type="evidence" value="ECO:0007669"/>
    <property type="project" value="UniProtKB-KW"/>
</dbReference>
<evidence type="ECO:0000256" key="18">
    <source>
        <dbReference type="ARBA" id="ARBA00045078"/>
    </source>
</evidence>
<comment type="function">
    <text evidence="17">UDP-N-acetylglucosamine--dolichyl-phosphate N-acetylglucosaminephosphotransferase that operates in the biosynthetic pathway of dolichol-linked oligosaccharides, the glycan precursors employed in protein asparagine (N)-glycosylation. The assembly of dolichol-linked oligosaccharides begins on the cytosolic side of the endoplasmic reticulum membrane and finishes in its lumen. The sequential addition of sugars to dolichol pyrophosphate produces dolichol-linked oligosaccharides containing fourteen sugars, including two GlcNAcs, nine mannoses and three glucoses. Once assembled, the oligosaccharide is transferred from the lipid to nascent proteins by oligosaccharyltransferases. Catalyzes the initial step of dolichol-linked oligosaccharide biosynthesis, transfering GlcNAc-1-P from cytosolic UDP-GlcNAc onto the carrier lipid dolichyl phosphate (P-dolichol), yielding GlcNAc-P-P-dolichol embedded in the cytoplasmic leaflet of the endoplasmic reticulum membrane.</text>
</comment>
<dbReference type="GO" id="GO:0046872">
    <property type="term" value="F:metal ion binding"/>
    <property type="evidence" value="ECO:0007669"/>
    <property type="project" value="UniProtKB-KW"/>
</dbReference>
<comment type="caution">
    <text evidence="20">The sequence shown here is derived from an EMBL/GenBank/DDBJ whole genome shotgun (WGS) entry which is preliminary data.</text>
</comment>
<dbReference type="PANTHER" id="PTHR10571">
    <property type="entry name" value="UDP-N-ACETYLGLUCOSAMINE--DOLICHYL-PHOSPHATE N-ACETYLGLUCOSAMINEPHOSPHOTRANSFERASE"/>
    <property type="match status" value="1"/>
</dbReference>
<keyword evidence="13 19" id="KW-1133">Transmembrane helix</keyword>
<evidence type="ECO:0000256" key="19">
    <source>
        <dbReference type="SAM" id="Phobius"/>
    </source>
</evidence>
<dbReference type="GO" id="GO:0003975">
    <property type="term" value="F:UDP-N-acetylglucosamine-dolichyl-phosphate N-acetylglucosaminephosphotransferase activity"/>
    <property type="evidence" value="ECO:0007669"/>
    <property type="project" value="UniProtKB-EC"/>
</dbReference>
<evidence type="ECO:0000256" key="6">
    <source>
        <dbReference type="ARBA" id="ARBA00017659"/>
    </source>
</evidence>
<evidence type="ECO:0000256" key="12">
    <source>
        <dbReference type="ARBA" id="ARBA00022842"/>
    </source>
</evidence>
<evidence type="ECO:0000256" key="13">
    <source>
        <dbReference type="ARBA" id="ARBA00022989"/>
    </source>
</evidence>
<evidence type="ECO:0000256" key="17">
    <source>
        <dbReference type="ARBA" id="ARBA00044717"/>
    </source>
</evidence>
<reference evidence="20" key="1">
    <citation type="submission" date="2021-02" db="EMBL/GenBank/DDBJ databases">
        <title>First Annotated Genome of the Yellow-green Alga Tribonema minus.</title>
        <authorList>
            <person name="Mahan K.M."/>
        </authorList>
    </citation>
    <scope>NUCLEOTIDE SEQUENCE</scope>
    <source>
        <strain evidence="20">UTEX B ZZ1240</strain>
    </source>
</reference>
<comment type="cofactor">
    <cofactor evidence="1">
        <name>Mg(2+)</name>
        <dbReference type="ChEBI" id="CHEBI:18420"/>
    </cofactor>
</comment>
<keyword evidence="8 20" id="KW-0808">Transferase</keyword>
<proteinExistence type="inferred from homology"/>
<dbReference type="InterPro" id="IPR000715">
    <property type="entry name" value="Glycosyl_transferase_4"/>
</dbReference>
<keyword evidence="7" id="KW-0328">Glycosyltransferase</keyword>
<evidence type="ECO:0000256" key="16">
    <source>
        <dbReference type="ARBA" id="ARBA00033238"/>
    </source>
</evidence>